<dbReference type="AlphaFoldDB" id="A0A4S4EY43"/>
<evidence type="ECO:0000256" key="1">
    <source>
        <dbReference type="SAM" id="Phobius"/>
    </source>
</evidence>
<dbReference type="GO" id="GO:0009507">
    <property type="term" value="C:chloroplast"/>
    <property type="evidence" value="ECO:0007669"/>
    <property type="project" value="TreeGrafter"/>
</dbReference>
<accession>A0A4S4EY43</accession>
<reference evidence="2 3" key="1">
    <citation type="journal article" date="2018" name="Proc. Natl. Acad. Sci. U.S.A.">
        <title>Draft genome sequence of Camellia sinensis var. sinensis provides insights into the evolution of the tea genome and tea quality.</title>
        <authorList>
            <person name="Wei C."/>
            <person name="Yang H."/>
            <person name="Wang S."/>
            <person name="Zhao J."/>
            <person name="Liu C."/>
            <person name="Gao L."/>
            <person name="Xia E."/>
            <person name="Lu Y."/>
            <person name="Tai Y."/>
            <person name="She G."/>
            <person name="Sun J."/>
            <person name="Cao H."/>
            <person name="Tong W."/>
            <person name="Gao Q."/>
            <person name="Li Y."/>
            <person name="Deng W."/>
            <person name="Jiang X."/>
            <person name="Wang W."/>
            <person name="Chen Q."/>
            <person name="Zhang S."/>
            <person name="Li H."/>
            <person name="Wu J."/>
            <person name="Wang P."/>
            <person name="Li P."/>
            <person name="Shi C."/>
            <person name="Zheng F."/>
            <person name="Jian J."/>
            <person name="Huang B."/>
            <person name="Shan D."/>
            <person name="Shi M."/>
            <person name="Fang C."/>
            <person name="Yue Y."/>
            <person name="Li F."/>
            <person name="Li D."/>
            <person name="Wei S."/>
            <person name="Han B."/>
            <person name="Jiang C."/>
            <person name="Yin Y."/>
            <person name="Xia T."/>
            <person name="Zhang Z."/>
            <person name="Bennetzen J.L."/>
            <person name="Zhao S."/>
            <person name="Wan X."/>
        </authorList>
    </citation>
    <scope>NUCLEOTIDE SEQUENCE [LARGE SCALE GENOMIC DNA]</scope>
    <source>
        <strain evidence="3">cv. Shuchazao</strain>
        <tissue evidence="2">Leaf</tissue>
    </source>
</reference>
<sequence>MELQSACCRLHAPNIRLSSNQRSLSPQTVSPSFSVCSETSRSHIGFKDRTLWLQNAYKFNLLGGLKRTRRDSSGWSFSKGGIVVCVFNSNQDGKLNFSGKDVTKLRVNGVDEPEPFRGKSGSVSFHGLTHQLVEEGKLVSAPFKESTGSFLWILAPVALISSLVLPQFFLIAAIDAFAKDEILSGVPHFGEACASPCALSLGPKKTWCLGAPIAFNNAGYEYGVFVEIIMLHSWEKENVSSEALELEAARIACKPC</sequence>
<organism evidence="2 3">
    <name type="scientific">Camellia sinensis var. sinensis</name>
    <name type="common">China tea</name>
    <dbReference type="NCBI Taxonomy" id="542762"/>
    <lineage>
        <taxon>Eukaryota</taxon>
        <taxon>Viridiplantae</taxon>
        <taxon>Streptophyta</taxon>
        <taxon>Embryophyta</taxon>
        <taxon>Tracheophyta</taxon>
        <taxon>Spermatophyta</taxon>
        <taxon>Magnoliopsida</taxon>
        <taxon>eudicotyledons</taxon>
        <taxon>Gunneridae</taxon>
        <taxon>Pentapetalae</taxon>
        <taxon>asterids</taxon>
        <taxon>Ericales</taxon>
        <taxon>Theaceae</taxon>
        <taxon>Camellia</taxon>
    </lineage>
</organism>
<feature type="transmembrane region" description="Helical" evidence="1">
    <location>
        <begin position="150"/>
        <end position="174"/>
    </location>
</feature>
<comment type="caution">
    <text evidence="2">The sequence shown here is derived from an EMBL/GenBank/DDBJ whole genome shotgun (WGS) entry which is preliminary data.</text>
</comment>
<dbReference type="PANTHER" id="PTHR33918:SF4">
    <property type="entry name" value="ABC-2 TYPE TRANSPORTER DOMAIN-CONTAINING PROTEIN"/>
    <property type="match status" value="1"/>
</dbReference>
<evidence type="ECO:0000313" key="2">
    <source>
        <dbReference type="EMBL" id="THG21672.1"/>
    </source>
</evidence>
<dbReference type="Proteomes" id="UP000306102">
    <property type="component" value="Unassembled WGS sequence"/>
</dbReference>
<name>A0A4S4EY43_CAMSN</name>
<dbReference type="EMBL" id="SDRB02001292">
    <property type="protein sequence ID" value="THG21672.1"/>
    <property type="molecule type" value="Genomic_DNA"/>
</dbReference>
<keyword evidence="1" id="KW-0472">Membrane</keyword>
<protein>
    <submittedName>
        <fullName evidence="2">Uncharacterized protein</fullName>
    </submittedName>
</protein>
<proteinExistence type="predicted"/>
<gene>
    <name evidence="2" type="ORF">TEA_000301</name>
</gene>
<keyword evidence="1" id="KW-0812">Transmembrane</keyword>
<keyword evidence="3" id="KW-1185">Reference proteome</keyword>
<evidence type="ECO:0000313" key="3">
    <source>
        <dbReference type="Proteomes" id="UP000306102"/>
    </source>
</evidence>
<keyword evidence="1" id="KW-1133">Transmembrane helix</keyword>
<dbReference type="PANTHER" id="PTHR33918">
    <property type="entry name" value="OS01G0704200 PROTEIN"/>
    <property type="match status" value="1"/>
</dbReference>